<protein>
    <submittedName>
        <fullName evidence="2">Uncharacterized protein</fullName>
    </submittedName>
</protein>
<gene>
    <name evidence="2" type="ORF">BD289DRAFT_109940</name>
</gene>
<proteinExistence type="predicted"/>
<evidence type="ECO:0000313" key="2">
    <source>
        <dbReference type="EMBL" id="PSR78916.1"/>
    </source>
</evidence>
<keyword evidence="1" id="KW-0732">Signal</keyword>
<dbReference type="Proteomes" id="UP000241462">
    <property type="component" value="Unassembled WGS sequence"/>
</dbReference>
<reference evidence="2 3" key="1">
    <citation type="journal article" date="2018" name="Mycol. Prog.">
        <title>Coniella lustricola, a new species from submerged detritus.</title>
        <authorList>
            <person name="Raudabaugh D.B."/>
            <person name="Iturriaga T."/>
            <person name="Carver A."/>
            <person name="Mondo S."/>
            <person name="Pangilinan J."/>
            <person name="Lipzen A."/>
            <person name="He G."/>
            <person name="Amirebrahimi M."/>
            <person name="Grigoriev I.V."/>
            <person name="Miller A.N."/>
        </authorList>
    </citation>
    <scope>NUCLEOTIDE SEQUENCE [LARGE SCALE GENOMIC DNA]</scope>
    <source>
        <strain evidence="2 3">B22-T-1</strain>
    </source>
</reference>
<dbReference type="AlphaFoldDB" id="A0A2T2ZXC9"/>
<feature type="signal peptide" evidence="1">
    <location>
        <begin position="1"/>
        <end position="21"/>
    </location>
</feature>
<organism evidence="2 3">
    <name type="scientific">Coniella lustricola</name>
    <dbReference type="NCBI Taxonomy" id="2025994"/>
    <lineage>
        <taxon>Eukaryota</taxon>
        <taxon>Fungi</taxon>
        <taxon>Dikarya</taxon>
        <taxon>Ascomycota</taxon>
        <taxon>Pezizomycotina</taxon>
        <taxon>Sordariomycetes</taxon>
        <taxon>Sordariomycetidae</taxon>
        <taxon>Diaporthales</taxon>
        <taxon>Schizoparmaceae</taxon>
        <taxon>Coniella</taxon>
    </lineage>
</organism>
<keyword evidence="3" id="KW-1185">Reference proteome</keyword>
<evidence type="ECO:0000256" key="1">
    <source>
        <dbReference type="SAM" id="SignalP"/>
    </source>
</evidence>
<feature type="chain" id="PRO_5015451625" evidence="1">
    <location>
        <begin position="22"/>
        <end position="156"/>
    </location>
</feature>
<dbReference type="EMBL" id="KZ678585">
    <property type="protein sequence ID" value="PSR78916.1"/>
    <property type="molecule type" value="Genomic_DNA"/>
</dbReference>
<evidence type="ECO:0000313" key="3">
    <source>
        <dbReference type="Proteomes" id="UP000241462"/>
    </source>
</evidence>
<accession>A0A2T2ZXC9</accession>
<sequence length="156" mass="16587">MTMSSKSFLSILGALFRPAPSKTWQPKTKTNDKIQPGLTVTKKRGYKTRTCGNPALPTVGGSLRLHVCLFLVASLAAATTAAALSLFHSGARSPQVGPLRLPTCQPSKQLIKGFSCCYHDSTHTATSNQTTNLLDNSIVTLATPSQPATEMAWSAI</sequence>
<name>A0A2T2ZXC9_9PEZI</name>
<dbReference type="InParanoid" id="A0A2T2ZXC9"/>